<dbReference type="PANTHER" id="PTHR10057">
    <property type="entry name" value="PERIPHERAL-TYPE BENZODIAZEPINE RECEPTOR"/>
    <property type="match status" value="1"/>
</dbReference>
<keyword evidence="3" id="KW-0812">Transmembrane</keyword>
<dbReference type="CDD" id="cd15904">
    <property type="entry name" value="TSPO_MBR"/>
    <property type="match status" value="1"/>
</dbReference>
<gene>
    <name evidence="6" type="ORF">orf122</name>
</gene>
<sequence length="167" mass="18061">MGENALIAPPVRSMIRLGLCLALCAAIAGLGGRATASQIPTWYASLAKPPWTPPNFVFPLAWGILYLLIALSLWRLWDRAVPSPARTRALRLFVGQLVLNAIWSPIFFGLHAIWSGFAILLAICAILAATIFQSAKADRASAMLLAPYFAWLCYAGALNGAILILNR</sequence>
<keyword evidence="4" id="KW-1133">Transmembrane helix</keyword>
<protein>
    <submittedName>
        <fullName evidence="6">Probable tryptophan rich sensory protein: integral membrane protein</fullName>
    </submittedName>
</protein>
<dbReference type="PIRSF" id="PIRSF005859">
    <property type="entry name" value="PBR"/>
    <property type="match status" value="1"/>
</dbReference>
<dbReference type="FunFam" id="1.20.1260.100:FF:000001">
    <property type="entry name" value="translocator protein 2"/>
    <property type="match status" value="1"/>
</dbReference>
<evidence type="ECO:0000256" key="3">
    <source>
        <dbReference type="ARBA" id="ARBA00022692"/>
    </source>
</evidence>
<proteinExistence type="inferred from homology"/>
<dbReference type="GO" id="GO:0033013">
    <property type="term" value="P:tetrapyrrole metabolic process"/>
    <property type="evidence" value="ECO:0007669"/>
    <property type="project" value="UniProtKB-ARBA"/>
</dbReference>
<name>Q2VNH7_METAI</name>
<evidence type="ECO:0000313" key="6">
    <source>
        <dbReference type="EMBL" id="CAJ01655.1"/>
    </source>
</evidence>
<organism evidence="6">
    <name type="scientific">Methylocapsa acidiphila</name>
    <dbReference type="NCBI Taxonomy" id="133552"/>
    <lineage>
        <taxon>Bacteria</taxon>
        <taxon>Pseudomonadati</taxon>
        <taxon>Pseudomonadota</taxon>
        <taxon>Alphaproteobacteria</taxon>
        <taxon>Hyphomicrobiales</taxon>
        <taxon>Beijerinckiaceae</taxon>
        <taxon>Methylocapsa</taxon>
    </lineage>
</organism>
<keyword evidence="5" id="KW-0472">Membrane</keyword>
<dbReference type="GO" id="GO:0016020">
    <property type="term" value="C:membrane"/>
    <property type="evidence" value="ECO:0007669"/>
    <property type="project" value="UniProtKB-SubCell"/>
</dbReference>
<dbReference type="InterPro" id="IPR004307">
    <property type="entry name" value="TspO_MBR"/>
</dbReference>
<reference evidence="6" key="1">
    <citation type="submission" date="2005-06" db="EMBL/GenBank/DDBJ databases">
        <title>First Genome Data from Uncultured Upland Soil Cluster a Methanotrophs Provide Further Evidence for a Close Phylogenetic Relationship to Methylocapsa acidiphila B2 and High-Affinity Methanotrophy Based on pMMO.</title>
        <authorList>
            <person name="Ricke P."/>
            <person name="Kube M."/>
            <person name="Nakagawa S."/>
            <person name="Erkel C."/>
            <person name="Reinhardt R."/>
            <person name="Liesack W."/>
        </authorList>
    </citation>
    <scope>NUCLEOTIDE SEQUENCE</scope>
</reference>
<dbReference type="PANTHER" id="PTHR10057:SF0">
    <property type="entry name" value="TRANSLOCATOR PROTEIN"/>
    <property type="match status" value="1"/>
</dbReference>
<dbReference type="AlphaFoldDB" id="Q2VNH7"/>
<dbReference type="Gene3D" id="1.20.1260.100">
    <property type="entry name" value="TspO/MBR protein"/>
    <property type="match status" value="1"/>
</dbReference>
<evidence type="ECO:0000256" key="2">
    <source>
        <dbReference type="ARBA" id="ARBA00007524"/>
    </source>
</evidence>
<evidence type="ECO:0000256" key="5">
    <source>
        <dbReference type="ARBA" id="ARBA00023136"/>
    </source>
</evidence>
<comment type="similarity">
    <text evidence="2">Belongs to the TspO/BZRP family.</text>
</comment>
<comment type="subcellular location">
    <subcellularLocation>
        <location evidence="1">Membrane</location>
        <topology evidence="1">Multi-pass membrane protein</topology>
    </subcellularLocation>
</comment>
<dbReference type="EMBL" id="CT005238">
    <property type="protein sequence ID" value="CAJ01655.1"/>
    <property type="molecule type" value="Genomic_DNA"/>
</dbReference>
<dbReference type="InterPro" id="IPR038330">
    <property type="entry name" value="TspO/MBR-related_sf"/>
</dbReference>
<dbReference type="Pfam" id="PF03073">
    <property type="entry name" value="TspO_MBR"/>
    <property type="match status" value="1"/>
</dbReference>
<evidence type="ECO:0000256" key="1">
    <source>
        <dbReference type="ARBA" id="ARBA00004141"/>
    </source>
</evidence>
<evidence type="ECO:0000256" key="4">
    <source>
        <dbReference type="ARBA" id="ARBA00022989"/>
    </source>
</evidence>
<accession>Q2VNH7</accession>